<gene>
    <name evidence="2" type="ORF">C8P67_104124</name>
</gene>
<dbReference type="RefSeq" id="WP_115812213.1">
    <property type="nucleotide sequence ID" value="NZ_QUNI01000004.1"/>
</dbReference>
<dbReference type="InterPro" id="IPR036291">
    <property type="entry name" value="NAD(P)-bd_dom_sf"/>
</dbReference>
<dbReference type="EMBL" id="QUNI01000004">
    <property type="protein sequence ID" value="REG99506.1"/>
    <property type="molecule type" value="Genomic_DNA"/>
</dbReference>
<comment type="caution">
    <text evidence="2">The sequence shown here is derived from an EMBL/GenBank/DDBJ whole genome shotgun (WGS) entry which is preliminary data.</text>
</comment>
<feature type="domain" description="NmrA-like" evidence="1">
    <location>
        <begin position="1"/>
        <end position="237"/>
    </location>
</feature>
<evidence type="ECO:0000313" key="2">
    <source>
        <dbReference type="EMBL" id="REG99506.1"/>
    </source>
</evidence>
<dbReference type="OrthoDB" id="9786703at2"/>
<dbReference type="InterPro" id="IPR008030">
    <property type="entry name" value="NmrA-like"/>
</dbReference>
<proteinExistence type="predicted"/>
<reference evidence="2 3" key="1">
    <citation type="submission" date="2018-08" db="EMBL/GenBank/DDBJ databases">
        <title>Genomic Encyclopedia of Archaeal and Bacterial Type Strains, Phase II (KMG-II): from individual species to whole genera.</title>
        <authorList>
            <person name="Goeker M."/>
        </authorList>
    </citation>
    <scope>NUCLEOTIDE SEQUENCE [LARGE SCALE GENOMIC DNA]</scope>
    <source>
        <strain evidence="2 3">DSM 100880</strain>
    </source>
</reference>
<keyword evidence="3" id="KW-1185">Reference proteome</keyword>
<dbReference type="AlphaFoldDB" id="A0A3E0EQS5"/>
<protein>
    <submittedName>
        <fullName evidence="2">Uncharacterized protein YbjT (DUF2867 family)</fullName>
    </submittedName>
</protein>
<dbReference type="PANTHER" id="PTHR15020:SF50">
    <property type="entry name" value="UPF0659 PROTEIN YMR090W"/>
    <property type="match status" value="1"/>
</dbReference>
<name>A0A3E0EQS5_9FLAO</name>
<organism evidence="2 3">
    <name type="scientific">Flavobacterium aquicola</name>
    <dbReference type="NCBI Taxonomy" id="1682742"/>
    <lineage>
        <taxon>Bacteria</taxon>
        <taxon>Pseudomonadati</taxon>
        <taxon>Bacteroidota</taxon>
        <taxon>Flavobacteriia</taxon>
        <taxon>Flavobacteriales</taxon>
        <taxon>Flavobacteriaceae</taxon>
        <taxon>Flavobacterium</taxon>
    </lineage>
</organism>
<accession>A0A3E0EQS5</accession>
<evidence type="ECO:0000313" key="3">
    <source>
        <dbReference type="Proteomes" id="UP000257136"/>
    </source>
</evidence>
<dbReference type="SUPFAM" id="SSF51735">
    <property type="entry name" value="NAD(P)-binding Rossmann-fold domains"/>
    <property type="match status" value="1"/>
</dbReference>
<dbReference type="Gene3D" id="3.40.50.720">
    <property type="entry name" value="NAD(P)-binding Rossmann-like Domain"/>
    <property type="match status" value="1"/>
</dbReference>
<dbReference type="Proteomes" id="UP000257136">
    <property type="component" value="Unassembled WGS sequence"/>
</dbReference>
<dbReference type="PANTHER" id="PTHR15020">
    <property type="entry name" value="FLAVIN REDUCTASE-RELATED"/>
    <property type="match status" value="1"/>
</dbReference>
<dbReference type="Pfam" id="PF05368">
    <property type="entry name" value="NmrA"/>
    <property type="match status" value="1"/>
</dbReference>
<evidence type="ECO:0000259" key="1">
    <source>
        <dbReference type="Pfam" id="PF05368"/>
    </source>
</evidence>
<sequence length="285" mass="31669">MSKKITVIGATGMIGKPVTKELIKAGFEVTAFVRSIDKEKHIFPSGVTFFEGDLKSKSNISEAIKDADAVYISISASPSNKEGEFNPEKEGIENIVSALQGSSVKQVGYLSSFLARNYTGNWWVMNAKKQAINKIKNSGIPYTIFYPSNFMENFNGGMRDGNKINIIGTSNEKSRWIAASDFGKQAAKSFETEKALNREYAVQGLESLTTEEASKIYIENHTKDKLKIAKLPMGMAKFLSLFIKPLKFAVPLIDVMNKNKETFEAQKTWDELGKPTITLSQYAKM</sequence>